<evidence type="ECO:0000313" key="1">
    <source>
        <dbReference type="EMBL" id="ETD66720.1"/>
    </source>
</evidence>
<dbReference type="EMBL" id="AYSV01000135">
    <property type="protein sequence ID" value="ETD66720.1"/>
    <property type="molecule type" value="Genomic_DNA"/>
</dbReference>
<keyword evidence="2" id="KW-1185">Reference proteome</keyword>
<evidence type="ECO:0000313" key="2">
    <source>
        <dbReference type="Proteomes" id="UP000018766"/>
    </source>
</evidence>
<sequence>MSVLNERQVRAKVAKWVATEGIKTLVDRYGVTESYVKEIGNQVRKPPKWALDACGIKRVERRVSTISYIGEVDGDEVQNDRELR</sequence>
<organism evidence="1 2">
    <name type="scientific">Pelistega indica</name>
    <dbReference type="NCBI Taxonomy" id="1414851"/>
    <lineage>
        <taxon>Bacteria</taxon>
        <taxon>Pseudomonadati</taxon>
        <taxon>Pseudomonadota</taxon>
        <taxon>Betaproteobacteria</taxon>
        <taxon>Burkholderiales</taxon>
        <taxon>Alcaligenaceae</taxon>
        <taxon>Pelistega</taxon>
    </lineage>
</organism>
<reference evidence="1 2" key="1">
    <citation type="submission" date="2013-11" db="EMBL/GenBank/DDBJ databases">
        <title>Genomic analysis of Pelistega sp. HM-7.</title>
        <authorList>
            <person name="Kumbhare S.V."/>
            <person name="Shetty S.A."/>
            <person name="Sharma O."/>
            <person name="Dhotre D.P."/>
        </authorList>
    </citation>
    <scope>NUCLEOTIDE SEQUENCE [LARGE SCALE GENOMIC DNA]</scope>
    <source>
        <strain evidence="1 2">HM-7</strain>
    </source>
</reference>
<gene>
    <name evidence="1" type="ORF">V757_12230</name>
</gene>
<dbReference type="Proteomes" id="UP000018766">
    <property type="component" value="Unassembled WGS sequence"/>
</dbReference>
<dbReference type="AlphaFoldDB" id="V8FRD1"/>
<protein>
    <submittedName>
        <fullName evidence="1">Uncharacterized protein</fullName>
    </submittedName>
</protein>
<name>V8FRD1_9BURK</name>
<proteinExistence type="predicted"/>
<comment type="caution">
    <text evidence="1">The sequence shown here is derived from an EMBL/GenBank/DDBJ whole genome shotgun (WGS) entry which is preliminary data.</text>
</comment>
<dbReference type="RefSeq" id="WP_023953273.1">
    <property type="nucleotide sequence ID" value="NZ_AYSV01000135.1"/>
</dbReference>
<accession>V8FRD1</accession>